<dbReference type="RefSeq" id="WP_200152585.1">
    <property type="nucleotide sequence ID" value="NZ_JAEFBZ010000007.1"/>
</dbReference>
<gene>
    <name evidence="1" type="ORF">JCR31_28295</name>
</gene>
<evidence type="ECO:0000313" key="2">
    <source>
        <dbReference type="Proteomes" id="UP000613452"/>
    </source>
</evidence>
<comment type="caution">
    <text evidence="1">The sequence shown here is derived from an EMBL/GenBank/DDBJ whole genome shotgun (WGS) entry which is preliminary data.</text>
</comment>
<dbReference type="AlphaFoldDB" id="A0ABD4LN08"/>
<evidence type="ECO:0008006" key="3">
    <source>
        <dbReference type="Google" id="ProtNLM"/>
    </source>
</evidence>
<dbReference type="EMBL" id="JAEFBZ010000007">
    <property type="protein sequence ID" value="MBK1611746.1"/>
    <property type="molecule type" value="Genomic_DNA"/>
</dbReference>
<dbReference type="Proteomes" id="UP000613452">
    <property type="component" value="Unassembled WGS sequence"/>
</dbReference>
<accession>A0ABD4LN08</accession>
<reference evidence="1 2" key="1">
    <citation type="submission" date="2020-12" db="EMBL/GenBank/DDBJ databases">
        <title>Genome assembly for a thermostable protease producing Bacillus cereus MAKP1 strain isolated from chicken gut.</title>
        <authorList>
            <person name="Malaviya A."/>
        </authorList>
    </citation>
    <scope>NUCLEOTIDE SEQUENCE [LARGE SCALE GENOMIC DNA]</scope>
    <source>
        <strain evidence="1 2">MAKP1</strain>
    </source>
</reference>
<protein>
    <recommendedName>
        <fullName evidence="3">Group-specific protein</fullName>
    </recommendedName>
</protein>
<evidence type="ECO:0000313" key="1">
    <source>
        <dbReference type="EMBL" id="MBK1611746.1"/>
    </source>
</evidence>
<organism evidence="1 2">
    <name type="scientific">Bacillus cereus</name>
    <dbReference type="NCBI Taxonomy" id="1396"/>
    <lineage>
        <taxon>Bacteria</taxon>
        <taxon>Bacillati</taxon>
        <taxon>Bacillota</taxon>
        <taxon>Bacilli</taxon>
        <taxon>Bacillales</taxon>
        <taxon>Bacillaceae</taxon>
        <taxon>Bacillus</taxon>
        <taxon>Bacillus cereus group</taxon>
    </lineage>
</organism>
<sequence length="124" mass="14556">MGRSITFHERLLQAENKGYTSVLVEEKGCAFFIEESSLMVGDIVQDSLRNDFKVEKILGKSRVCAIEVDVDWDIFKKWLELEGIDILMLSWRQTQVQIKDFENEKKQDSFSYRRALSKYYGECN</sequence>
<proteinExistence type="predicted"/>
<name>A0ABD4LN08_BACCE</name>